<dbReference type="EC" id="2.7.13.3" evidence="3"/>
<dbReference type="AlphaFoldDB" id="A0A6N4TFN2"/>
<dbReference type="EMBL" id="AP019695">
    <property type="protein sequence ID" value="BBK21966.1"/>
    <property type="molecule type" value="Genomic_DNA"/>
</dbReference>
<evidence type="ECO:0000256" key="8">
    <source>
        <dbReference type="SAM" id="Phobius"/>
    </source>
</evidence>
<dbReference type="GO" id="GO:0005886">
    <property type="term" value="C:plasma membrane"/>
    <property type="evidence" value="ECO:0007669"/>
    <property type="project" value="TreeGrafter"/>
</dbReference>
<dbReference type="SMART" id="SM00388">
    <property type="entry name" value="HisKA"/>
    <property type="match status" value="1"/>
</dbReference>
<keyword evidence="8" id="KW-0472">Membrane</keyword>
<dbReference type="InterPro" id="IPR004358">
    <property type="entry name" value="Sig_transdc_His_kin-like_C"/>
</dbReference>
<organism evidence="10 11">
    <name type="scientific">Amedibacterium intestinale</name>
    <dbReference type="NCBI Taxonomy" id="2583452"/>
    <lineage>
        <taxon>Bacteria</taxon>
        <taxon>Bacillati</taxon>
        <taxon>Bacillota</taxon>
        <taxon>Erysipelotrichia</taxon>
        <taxon>Erysipelotrichales</taxon>
        <taxon>Erysipelotrichaceae</taxon>
        <taxon>Amedibacterium</taxon>
    </lineage>
</organism>
<reference evidence="11" key="1">
    <citation type="submission" date="2019-05" db="EMBL/GenBank/DDBJ databases">
        <title>Complete genome sequencing of Absiella argi strain JCM 30884.</title>
        <authorList>
            <person name="Sakamoto M."/>
            <person name="Murakami T."/>
            <person name="Mori H."/>
        </authorList>
    </citation>
    <scope>NUCLEOTIDE SEQUENCE [LARGE SCALE GENOMIC DNA]</scope>
    <source>
        <strain evidence="11">JCM 30884</strain>
    </source>
</reference>
<evidence type="ECO:0000259" key="9">
    <source>
        <dbReference type="PROSITE" id="PS50109"/>
    </source>
</evidence>
<dbReference type="PROSITE" id="PS50109">
    <property type="entry name" value="HIS_KIN"/>
    <property type="match status" value="1"/>
</dbReference>
<evidence type="ECO:0000313" key="11">
    <source>
        <dbReference type="Proteomes" id="UP000464754"/>
    </source>
</evidence>
<dbReference type="PRINTS" id="PR00344">
    <property type="entry name" value="BCTRLSENSOR"/>
</dbReference>
<protein>
    <recommendedName>
        <fullName evidence="3">histidine kinase</fullName>
        <ecNumber evidence="3">2.7.13.3</ecNumber>
    </recommendedName>
</protein>
<dbReference type="GO" id="GO:0004721">
    <property type="term" value="F:phosphoprotein phosphatase activity"/>
    <property type="evidence" value="ECO:0007669"/>
    <property type="project" value="TreeGrafter"/>
</dbReference>
<proteinExistence type="predicted"/>
<dbReference type="InterPro" id="IPR036097">
    <property type="entry name" value="HisK_dim/P_sf"/>
</dbReference>
<dbReference type="CDD" id="cd00082">
    <property type="entry name" value="HisKA"/>
    <property type="match status" value="1"/>
</dbReference>
<dbReference type="PANTHER" id="PTHR45453">
    <property type="entry name" value="PHOSPHATE REGULON SENSOR PROTEIN PHOR"/>
    <property type="match status" value="1"/>
</dbReference>
<comment type="catalytic activity">
    <reaction evidence="1">
        <text>ATP + protein L-histidine = ADP + protein N-phospho-L-histidine.</text>
        <dbReference type="EC" id="2.7.13.3"/>
    </reaction>
</comment>
<evidence type="ECO:0000256" key="1">
    <source>
        <dbReference type="ARBA" id="ARBA00000085"/>
    </source>
</evidence>
<gene>
    <name evidence="10" type="ORF">Aargi30884_08690</name>
</gene>
<evidence type="ECO:0000256" key="3">
    <source>
        <dbReference type="ARBA" id="ARBA00012438"/>
    </source>
</evidence>
<evidence type="ECO:0000256" key="7">
    <source>
        <dbReference type="ARBA" id="ARBA00023012"/>
    </source>
</evidence>
<dbReference type="InterPro" id="IPR005467">
    <property type="entry name" value="His_kinase_dom"/>
</dbReference>
<dbReference type="GO" id="GO:0016036">
    <property type="term" value="P:cellular response to phosphate starvation"/>
    <property type="evidence" value="ECO:0007669"/>
    <property type="project" value="TreeGrafter"/>
</dbReference>
<dbReference type="Pfam" id="PF02518">
    <property type="entry name" value="HATPase_c"/>
    <property type="match status" value="1"/>
</dbReference>
<dbReference type="Gene3D" id="3.30.565.10">
    <property type="entry name" value="Histidine kinase-like ATPase, C-terminal domain"/>
    <property type="match status" value="1"/>
</dbReference>
<keyword evidence="4" id="KW-0597">Phosphoprotein</keyword>
<evidence type="ECO:0000313" key="10">
    <source>
        <dbReference type="EMBL" id="BBK21966.1"/>
    </source>
</evidence>
<feature type="transmembrane region" description="Helical" evidence="8">
    <location>
        <begin position="100"/>
        <end position="121"/>
    </location>
</feature>
<dbReference type="PANTHER" id="PTHR45453:SF1">
    <property type="entry name" value="PHOSPHATE REGULON SENSOR PROTEIN PHOR"/>
    <property type="match status" value="1"/>
</dbReference>
<evidence type="ECO:0000256" key="5">
    <source>
        <dbReference type="ARBA" id="ARBA00022679"/>
    </source>
</evidence>
<dbReference type="RefSeq" id="WP_163051592.1">
    <property type="nucleotide sequence ID" value="NZ_AP019695.1"/>
</dbReference>
<name>A0A6N4TFN2_9FIRM</name>
<dbReference type="GO" id="GO:0000155">
    <property type="term" value="F:phosphorelay sensor kinase activity"/>
    <property type="evidence" value="ECO:0007669"/>
    <property type="project" value="InterPro"/>
</dbReference>
<evidence type="ECO:0000256" key="6">
    <source>
        <dbReference type="ARBA" id="ARBA00022777"/>
    </source>
</evidence>
<dbReference type="Pfam" id="PF00512">
    <property type="entry name" value="HisKA"/>
    <property type="match status" value="1"/>
</dbReference>
<dbReference type="SUPFAM" id="SSF47384">
    <property type="entry name" value="Homodimeric domain of signal transducing histidine kinase"/>
    <property type="match status" value="1"/>
</dbReference>
<accession>A0A6N4TFN2</accession>
<feature type="domain" description="Histidine kinase" evidence="9">
    <location>
        <begin position="192"/>
        <end position="403"/>
    </location>
</feature>
<comment type="subcellular location">
    <subcellularLocation>
        <location evidence="2">Membrane</location>
    </subcellularLocation>
</comment>
<keyword evidence="6 10" id="KW-0418">Kinase</keyword>
<dbReference type="Gene3D" id="1.10.287.130">
    <property type="match status" value="1"/>
</dbReference>
<dbReference type="InterPro" id="IPR003661">
    <property type="entry name" value="HisK_dim/P_dom"/>
</dbReference>
<evidence type="ECO:0000256" key="4">
    <source>
        <dbReference type="ARBA" id="ARBA00022553"/>
    </source>
</evidence>
<keyword evidence="8" id="KW-1133">Transmembrane helix</keyword>
<keyword evidence="8" id="KW-0812">Transmembrane</keyword>
<keyword evidence="5" id="KW-0808">Transferase</keyword>
<sequence length="403" mass="46944">MKLKHYKKRWLKITTLLILLFTCTSALFCVYQYRIYTQNNNLKMSQIISILQEKYPEVTDLEVIEILNNTEAGNYEGLLKFGIDSNKDSLVLKNEESFKLFLVITVFLNITMFGILLCYFLTYEKNKDKRIHDITRYIEEINKHNYEIDMEENEEDELSILKNEVYKTTIMLKESSENSLLDKINLKNSLSDISHQLKTPLTSMMIMLDAIIDDSDMDETIKKEFIQDIKREIMNMNFLIQSLLKLSKFDANVIHFMTEQVKVKDIICTSLKNVAALCDLKNIKVLVNGDERDTIQCDFKWQVEAITNIVKNCVEHSFDDSVIEITYGNEKIYSYIVIEDHGTGISKEELKHIFERFYKGKHSSKDSVGIGLSLAKKIIEQNNGTISVESKVHKGTRFTIKYF</sequence>
<evidence type="ECO:0000256" key="2">
    <source>
        <dbReference type="ARBA" id="ARBA00004370"/>
    </source>
</evidence>
<dbReference type="CDD" id="cd00075">
    <property type="entry name" value="HATPase"/>
    <property type="match status" value="1"/>
</dbReference>
<dbReference type="Proteomes" id="UP000464754">
    <property type="component" value="Chromosome"/>
</dbReference>
<keyword evidence="11" id="KW-1185">Reference proteome</keyword>
<dbReference type="InterPro" id="IPR036890">
    <property type="entry name" value="HATPase_C_sf"/>
</dbReference>
<dbReference type="SMART" id="SM00387">
    <property type="entry name" value="HATPase_c"/>
    <property type="match status" value="1"/>
</dbReference>
<keyword evidence="7" id="KW-0902">Two-component regulatory system</keyword>
<dbReference type="SUPFAM" id="SSF55874">
    <property type="entry name" value="ATPase domain of HSP90 chaperone/DNA topoisomerase II/histidine kinase"/>
    <property type="match status" value="1"/>
</dbReference>
<dbReference type="KEGG" id="aarg:Aargi30884_08690"/>
<dbReference type="InterPro" id="IPR050351">
    <property type="entry name" value="BphY/WalK/GraS-like"/>
</dbReference>
<dbReference type="InterPro" id="IPR003594">
    <property type="entry name" value="HATPase_dom"/>
</dbReference>